<comment type="caution">
    <text evidence="4">The sequence shown here is derived from an EMBL/GenBank/DDBJ whole genome shotgun (WGS) entry which is preliminary data.</text>
</comment>
<dbReference type="RefSeq" id="WP_223092884.1">
    <property type="nucleotide sequence ID" value="NZ_CP061913.1"/>
</dbReference>
<evidence type="ECO:0000313" key="4">
    <source>
        <dbReference type="EMBL" id="MFB9449226.1"/>
    </source>
</evidence>
<dbReference type="Pfam" id="PF00196">
    <property type="entry name" value="GerE"/>
    <property type="match status" value="1"/>
</dbReference>
<dbReference type="PANTHER" id="PTHR16305">
    <property type="entry name" value="TESTICULAR SOLUBLE ADENYLYL CYCLASE"/>
    <property type="match status" value="1"/>
</dbReference>
<evidence type="ECO:0000313" key="5">
    <source>
        <dbReference type="Proteomes" id="UP001589608"/>
    </source>
</evidence>
<keyword evidence="1" id="KW-0547">Nucleotide-binding</keyword>
<dbReference type="SMART" id="SM00421">
    <property type="entry name" value="HTH_LUXR"/>
    <property type="match status" value="1"/>
</dbReference>
<sequence>MLIERESELERVRTEMALLAAAPGGAARLVAVTGGVGAGKSALLDAAAGIAGATGVRTVRVAVARSEQSLSLGLAARLRQAAEDGAGTGGAPGRIVVVLDDLQWADSASLRWLWRLPQRPGGPAVLLVAALLDGDPAGERGEVRALRDRADATLRPRPLSAAGVRRLLEDAAAETGGLGGDTAALTAAARWCHELTAGSPALVRAVAGDPALPAGAMPDVTGVRYAPLRRRIEATLESLPEPARAYLCRAVLLGDDADPQVIGRFAGLDEVDTRAGQRRLRALGLHGAAPGGPLLDALVRHVVITTMCPLSFAEAHLHTARLLYTEGAAPEVVAGHLAQAAATPEPFATEALTAAARLAAARHDLDTAARYLRVAIRTRPAGAAERGRLLIELAAAETCIDPAVARRHVLQALPLLSAGTERAAALGRIPLLGLQSGAEEAVRGSIDDALENLPADADLSRRLEARGWIFGWLDPATLHGAADRLRALGWLGSRDAPSARAPRTAADRELAAVLLFCATTAAGTVAADAGRLSQWLLEATPTDHDAARAAALAVVSAITAETVPALRPWLSDAIEAANGVGCARSAARLYAQQAFLEYHGGHPARAASAALTAFDLVPEGFGGDTLTLAMLTTAAAAVPDERLRRLAAVHCGQALAVSETGLVPVVHCLLRASMLYGTEPETALGLLTECEQRLAVHGWLNRALFPTGTLIAPLLQRLGRPAAALACIEEEHRRVAAWGAPTAVGRVLRVWGNLSPGRSGLRLLDDAVKVLEDSGNRLELARALLARGTRLLASGRRGAGEDLRRGEQLAAAAGFSWLMKPASMALEAHQERLVPGISSLTPAERTVAQLAAAGATNVAIAEQLGVSQRAVEKHLTNCYRKIGISDRSQLRQALRHATER</sequence>
<dbReference type="PROSITE" id="PS50043">
    <property type="entry name" value="HTH_LUXR_2"/>
    <property type="match status" value="1"/>
</dbReference>
<gene>
    <name evidence="4" type="ORF">ACFFTR_39635</name>
</gene>
<keyword evidence="5" id="KW-1185">Reference proteome</keyword>
<accession>A0ABV5MK34</accession>
<evidence type="ECO:0000256" key="2">
    <source>
        <dbReference type="ARBA" id="ARBA00022840"/>
    </source>
</evidence>
<dbReference type="SUPFAM" id="SSF52540">
    <property type="entry name" value="P-loop containing nucleoside triphosphate hydrolases"/>
    <property type="match status" value="1"/>
</dbReference>
<organism evidence="4 5">
    <name type="scientific">Dactylosporangium vinaceum</name>
    <dbReference type="NCBI Taxonomy" id="53362"/>
    <lineage>
        <taxon>Bacteria</taxon>
        <taxon>Bacillati</taxon>
        <taxon>Actinomycetota</taxon>
        <taxon>Actinomycetes</taxon>
        <taxon>Micromonosporales</taxon>
        <taxon>Micromonosporaceae</taxon>
        <taxon>Dactylosporangium</taxon>
    </lineage>
</organism>
<dbReference type="SUPFAM" id="SSF46894">
    <property type="entry name" value="C-terminal effector domain of the bipartite response regulators"/>
    <property type="match status" value="1"/>
</dbReference>
<dbReference type="Gene3D" id="1.10.10.10">
    <property type="entry name" value="Winged helix-like DNA-binding domain superfamily/Winged helix DNA-binding domain"/>
    <property type="match status" value="1"/>
</dbReference>
<dbReference type="EMBL" id="JBHMCA010000064">
    <property type="protein sequence ID" value="MFB9449226.1"/>
    <property type="molecule type" value="Genomic_DNA"/>
</dbReference>
<dbReference type="InterPro" id="IPR016032">
    <property type="entry name" value="Sig_transdc_resp-reg_C-effctor"/>
</dbReference>
<dbReference type="InterPro" id="IPR027417">
    <property type="entry name" value="P-loop_NTPase"/>
</dbReference>
<dbReference type="CDD" id="cd06170">
    <property type="entry name" value="LuxR_C_like"/>
    <property type="match status" value="1"/>
</dbReference>
<evidence type="ECO:0000259" key="3">
    <source>
        <dbReference type="PROSITE" id="PS50043"/>
    </source>
</evidence>
<dbReference type="PRINTS" id="PR00038">
    <property type="entry name" value="HTHLUXR"/>
</dbReference>
<proteinExistence type="predicted"/>
<protein>
    <submittedName>
        <fullName evidence="4">LuxR C-terminal-related transcriptional regulator</fullName>
    </submittedName>
</protein>
<dbReference type="Proteomes" id="UP001589608">
    <property type="component" value="Unassembled WGS sequence"/>
</dbReference>
<reference evidence="4 5" key="1">
    <citation type="submission" date="2024-09" db="EMBL/GenBank/DDBJ databases">
        <authorList>
            <person name="Sun Q."/>
            <person name="Mori K."/>
        </authorList>
    </citation>
    <scope>NUCLEOTIDE SEQUENCE [LARGE SCALE GENOMIC DNA]</scope>
    <source>
        <strain evidence="4 5">JCM 3307</strain>
    </source>
</reference>
<name>A0ABV5MK34_9ACTN</name>
<evidence type="ECO:0000256" key="1">
    <source>
        <dbReference type="ARBA" id="ARBA00022741"/>
    </source>
</evidence>
<keyword evidence="2" id="KW-0067">ATP-binding</keyword>
<feature type="domain" description="HTH luxR-type" evidence="3">
    <location>
        <begin position="833"/>
        <end position="897"/>
    </location>
</feature>
<dbReference type="InterPro" id="IPR000792">
    <property type="entry name" value="Tscrpt_reg_LuxR_C"/>
</dbReference>
<dbReference type="InterPro" id="IPR036388">
    <property type="entry name" value="WH-like_DNA-bd_sf"/>
</dbReference>
<dbReference type="PANTHER" id="PTHR16305:SF35">
    <property type="entry name" value="TRANSCRIPTIONAL ACTIVATOR DOMAIN"/>
    <property type="match status" value="1"/>
</dbReference>